<evidence type="ECO:0000313" key="3">
    <source>
        <dbReference type="EMBL" id="BBO24289.1"/>
    </source>
</evidence>
<organism evidence="3 4">
    <name type="scientific">Candidatus Nitrosymbiomonas proteolyticus</name>
    <dbReference type="NCBI Taxonomy" id="2608984"/>
    <lineage>
        <taxon>Bacteria</taxon>
        <taxon>Bacillati</taxon>
        <taxon>Armatimonadota</taxon>
        <taxon>Armatimonadota incertae sedis</taxon>
        <taxon>Candidatus Nitrosymbiomonas</taxon>
    </lineage>
</organism>
<name>A0A809RA13_9BACT</name>
<evidence type="ECO:0000313" key="4">
    <source>
        <dbReference type="Proteomes" id="UP000662873"/>
    </source>
</evidence>
<dbReference type="AlphaFoldDB" id="A0A809RA13"/>
<dbReference type="InterPro" id="IPR023210">
    <property type="entry name" value="NADP_OxRdtase_dom"/>
</dbReference>
<dbReference type="InterPro" id="IPR050523">
    <property type="entry name" value="AKR_Detox_Biosynth"/>
</dbReference>
<dbReference type="KEGG" id="npy:NPRO_18840"/>
<dbReference type="CDD" id="cd19082">
    <property type="entry name" value="AKR_AKR10A1_2"/>
    <property type="match status" value="1"/>
</dbReference>
<evidence type="ECO:0000259" key="2">
    <source>
        <dbReference type="Pfam" id="PF00248"/>
    </source>
</evidence>
<dbReference type="Proteomes" id="UP000662873">
    <property type="component" value="Chromosome"/>
</dbReference>
<protein>
    <submittedName>
        <fullName evidence="3">Oxidoreductase</fullName>
    </submittedName>
</protein>
<gene>
    <name evidence="3" type="ORF">NPRO_18840</name>
</gene>
<feature type="domain" description="NADP-dependent oxidoreductase" evidence="2">
    <location>
        <begin position="16"/>
        <end position="314"/>
    </location>
</feature>
<dbReference type="PANTHER" id="PTHR43364">
    <property type="entry name" value="NADH-SPECIFIC METHYLGLYOXAL REDUCTASE-RELATED"/>
    <property type="match status" value="1"/>
</dbReference>
<sequence>MKYGSVAGVGKPVSRLVQGTVMLTAARREAGFELLDGVFERGCTCFDSAHVYGNGDCERVLGEWVRSRGIEDRVVILDKGAHPYEGRNRVTPHDIRSDCMESLGRLGLSFIDLYLLHRDDPAVPVSEIVDTLEDLANEGLIGAYGGSNWTVGRLREAAEYAAKAGRRGFAASSPQFGLAWPQKPVWEGCVTLGGPRNEPLLEAYRQMGIATFAWSSLGGGWFSGRFRRGDTGDYEDYFDKLCWECYAHEENFNRLERAEELARKSGCSPAQIALAWLMHQDLDCFALVGCRSVPEFAENAAALDAVLPAAQIRWLTEGGPEPTPES</sequence>
<dbReference type="Gene3D" id="3.20.20.100">
    <property type="entry name" value="NADP-dependent oxidoreductase domain"/>
    <property type="match status" value="1"/>
</dbReference>
<dbReference type="InterPro" id="IPR036812">
    <property type="entry name" value="NAD(P)_OxRdtase_dom_sf"/>
</dbReference>
<dbReference type="Pfam" id="PF00248">
    <property type="entry name" value="Aldo_ket_red"/>
    <property type="match status" value="1"/>
</dbReference>
<accession>A0A809RA13</accession>
<evidence type="ECO:0000256" key="1">
    <source>
        <dbReference type="ARBA" id="ARBA00023002"/>
    </source>
</evidence>
<dbReference type="GO" id="GO:0016491">
    <property type="term" value="F:oxidoreductase activity"/>
    <property type="evidence" value="ECO:0007669"/>
    <property type="project" value="UniProtKB-KW"/>
</dbReference>
<dbReference type="SUPFAM" id="SSF51430">
    <property type="entry name" value="NAD(P)-linked oxidoreductase"/>
    <property type="match status" value="1"/>
</dbReference>
<dbReference type="PANTHER" id="PTHR43364:SF4">
    <property type="entry name" value="NAD(P)-LINKED OXIDOREDUCTASE SUPERFAMILY PROTEIN"/>
    <property type="match status" value="1"/>
</dbReference>
<dbReference type="EMBL" id="AP021858">
    <property type="protein sequence ID" value="BBO24289.1"/>
    <property type="molecule type" value="Genomic_DNA"/>
</dbReference>
<keyword evidence="1" id="KW-0560">Oxidoreductase</keyword>
<dbReference type="GO" id="GO:0005829">
    <property type="term" value="C:cytosol"/>
    <property type="evidence" value="ECO:0007669"/>
    <property type="project" value="TreeGrafter"/>
</dbReference>
<proteinExistence type="predicted"/>
<reference evidence="3" key="1">
    <citation type="journal article" name="DNA Res.">
        <title>The physiological potential of anammox bacteria as revealed by their core genome structure.</title>
        <authorList>
            <person name="Okubo T."/>
            <person name="Toyoda A."/>
            <person name="Fukuhara K."/>
            <person name="Uchiyama I."/>
            <person name="Harigaya Y."/>
            <person name="Kuroiwa M."/>
            <person name="Suzuki T."/>
            <person name="Murakami Y."/>
            <person name="Suwa Y."/>
            <person name="Takami H."/>
        </authorList>
    </citation>
    <scope>NUCLEOTIDE SEQUENCE</scope>
    <source>
        <strain evidence="3">317325-2</strain>
    </source>
</reference>